<dbReference type="GO" id="GO:0003697">
    <property type="term" value="F:single-stranded DNA binding"/>
    <property type="evidence" value="ECO:0007669"/>
    <property type="project" value="InterPro"/>
</dbReference>
<name>A0A5B6W4S7_9ROSI</name>
<dbReference type="InterPro" id="IPR012340">
    <property type="entry name" value="NA-bd_OB-fold"/>
</dbReference>
<organism evidence="1 2">
    <name type="scientific">Gossypium australe</name>
    <dbReference type="NCBI Taxonomy" id="47621"/>
    <lineage>
        <taxon>Eukaryota</taxon>
        <taxon>Viridiplantae</taxon>
        <taxon>Streptophyta</taxon>
        <taxon>Embryophyta</taxon>
        <taxon>Tracheophyta</taxon>
        <taxon>Spermatophyta</taxon>
        <taxon>Magnoliopsida</taxon>
        <taxon>eudicotyledons</taxon>
        <taxon>Gunneridae</taxon>
        <taxon>Pentapetalae</taxon>
        <taxon>rosids</taxon>
        <taxon>malvids</taxon>
        <taxon>Malvales</taxon>
        <taxon>Malvaceae</taxon>
        <taxon>Malvoideae</taxon>
        <taxon>Gossypium</taxon>
    </lineage>
</organism>
<dbReference type="EMBL" id="SMMG02000005">
    <property type="protein sequence ID" value="KAA3476243.1"/>
    <property type="molecule type" value="Genomic_DNA"/>
</dbReference>
<keyword evidence="2" id="KW-1185">Reference proteome</keyword>
<protein>
    <submittedName>
        <fullName evidence="1">CST complex subunit TEN1-like</fullName>
    </submittedName>
</protein>
<dbReference type="GO" id="GO:1990879">
    <property type="term" value="C:CST complex"/>
    <property type="evidence" value="ECO:0007669"/>
    <property type="project" value="InterPro"/>
</dbReference>
<dbReference type="Proteomes" id="UP000325315">
    <property type="component" value="Unassembled WGS sequence"/>
</dbReference>
<gene>
    <name evidence="1" type="ORF">EPI10_026339</name>
</gene>
<dbReference type="InterPro" id="IPR029146">
    <property type="entry name" value="Ten1_animal_plant"/>
</dbReference>
<dbReference type="GO" id="GO:0042162">
    <property type="term" value="F:telomeric DNA binding"/>
    <property type="evidence" value="ECO:0007669"/>
    <property type="project" value="TreeGrafter"/>
</dbReference>
<dbReference type="GO" id="GO:0032211">
    <property type="term" value="P:negative regulation of telomere maintenance via telomerase"/>
    <property type="evidence" value="ECO:0007669"/>
    <property type="project" value="TreeGrafter"/>
</dbReference>
<accession>A0A5B6W4S7</accession>
<dbReference type="GO" id="GO:0010521">
    <property type="term" value="F:telomerase inhibitor activity"/>
    <property type="evidence" value="ECO:0007669"/>
    <property type="project" value="TreeGrafter"/>
</dbReference>
<dbReference type="OrthoDB" id="1000547at2759"/>
<dbReference type="Gene3D" id="2.40.50.140">
    <property type="entry name" value="Nucleic acid-binding proteins"/>
    <property type="match status" value="1"/>
</dbReference>
<dbReference type="PANTHER" id="PTHR33905">
    <property type="entry name" value="CST COMPLEX SUBUNIT TEN1"/>
    <property type="match status" value="1"/>
</dbReference>
<evidence type="ECO:0000313" key="2">
    <source>
        <dbReference type="Proteomes" id="UP000325315"/>
    </source>
</evidence>
<proteinExistence type="predicted"/>
<comment type="caution">
    <text evidence="1">The sequence shown here is derived from an EMBL/GenBank/DDBJ whole genome shotgun (WGS) entry which is preliminary data.</text>
</comment>
<reference evidence="2" key="1">
    <citation type="journal article" date="2019" name="Plant Biotechnol. J.">
        <title>Genome sequencing of the Australian wild diploid species Gossypium australe highlights disease resistance and delayed gland morphogenesis.</title>
        <authorList>
            <person name="Cai Y."/>
            <person name="Cai X."/>
            <person name="Wang Q."/>
            <person name="Wang P."/>
            <person name="Zhang Y."/>
            <person name="Cai C."/>
            <person name="Xu Y."/>
            <person name="Wang K."/>
            <person name="Zhou Z."/>
            <person name="Wang C."/>
            <person name="Geng S."/>
            <person name="Li B."/>
            <person name="Dong Q."/>
            <person name="Hou Y."/>
            <person name="Wang H."/>
            <person name="Ai P."/>
            <person name="Liu Z."/>
            <person name="Yi F."/>
            <person name="Sun M."/>
            <person name="An G."/>
            <person name="Cheng J."/>
            <person name="Zhang Y."/>
            <person name="Shi Q."/>
            <person name="Xie Y."/>
            <person name="Shi X."/>
            <person name="Chang Y."/>
            <person name="Huang F."/>
            <person name="Chen Y."/>
            <person name="Hong S."/>
            <person name="Mi L."/>
            <person name="Sun Q."/>
            <person name="Zhang L."/>
            <person name="Zhou B."/>
            <person name="Peng R."/>
            <person name="Zhang X."/>
            <person name="Liu F."/>
        </authorList>
    </citation>
    <scope>NUCLEOTIDE SEQUENCE [LARGE SCALE GENOMIC DNA]</scope>
    <source>
        <strain evidence="2">cv. PA1801</strain>
    </source>
</reference>
<dbReference type="Pfam" id="PF15490">
    <property type="entry name" value="Ten1_2"/>
    <property type="match status" value="1"/>
</dbReference>
<sequence length="274" mass="30567">MASNAIKSGALVAYHCGFNFIIEALSKKGVPVLAKWQCINGLTKALMQSMEGIFGELELEFVLMRKEKKAKRLKIIKSIGRIWLKKAVDEGGDSDENTVEVEVVKYGGVRDTESQHEHVRQLDIGGDYGAVFVGWKCQLSQDDVGGSCGLGCLEITIERMGNDKECHKRTYISSFVPRLQEYSLETAIAVIADQGATLKVDTQHLRELSFRIGSIFQFIGELNIQPNNEAILQARTGRNVDGQILEIAMRGRFFARPDLTFMPPAWTRLLCLLL</sequence>
<dbReference type="AlphaFoldDB" id="A0A5B6W4S7"/>
<evidence type="ECO:0000313" key="1">
    <source>
        <dbReference type="EMBL" id="KAA3476243.1"/>
    </source>
</evidence>
<dbReference type="PANTHER" id="PTHR33905:SF1">
    <property type="entry name" value="CST COMPLEX SUBUNIT TEN1"/>
    <property type="match status" value="1"/>
</dbReference>